<accession>A0A1H9B0L6</accession>
<dbReference type="GO" id="GO:0003700">
    <property type="term" value="F:DNA-binding transcription factor activity"/>
    <property type="evidence" value="ECO:0007669"/>
    <property type="project" value="InterPro"/>
</dbReference>
<dbReference type="InterPro" id="IPR046348">
    <property type="entry name" value="SIS_dom_sf"/>
</dbReference>
<dbReference type="InterPro" id="IPR036388">
    <property type="entry name" value="WH-like_DNA-bd_sf"/>
</dbReference>
<evidence type="ECO:0000259" key="4">
    <source>
        <dbReference type="PROSITE" id="PS51071"/>
    </source>
</evidence>
<dbReference type="Proteomes" id="UP000199647">
    <property type="component" value="Unassembled WGS sequence"/>
</dbReference>
<proteinExistence type="predicted"/>
<keyword evidence="1" id="KW-0805">Transcription regulation</keyword>
<dbReference type="Gene3D" id="3.40.50.10490">
    <property type="entry name" value="Glucose-6-phosphate isomerase like protein, domain 1"/>
    <property type="match status" value="1"/>
</dbReference>
<evidence type="ECO:0000256" key="2">
    <source>
        <dbReference type="ARBA" id="ARBA00023125"/>
    </source>
</evidence>
<dbReference type="InterPro" id="IPR009057">
    <property type="entry name" value="Homeodomain-like_sf"/>
</dbReference>
<dbReference type="SUPFAM" id="SSF46689">
    <property type="entry name" value="Homeodomain-like"/>
    <property type="match status" value="1"/>
</dbReference>
<dbReference type="SUPFAM" id="SSF53697">
    <property type="entry name" value="SIS domain"/>
    <property type="match status" value="1"/>
</dbReference>
<evidence type="ECO:0000256" key="1">
    <source>
        <dbReference type="ARBA" id="ARBA00023015"/>
    </source>
</evidence>
<dbReference type="EMBL" id="FOFG01000001">
    <property type="protein sequence ID" value="SEP82580.1"/>
    <property type="molecule type" value="Genomic_DNA"/>
</dbReference>
<evidence type="ECO:0000259" key="5">
    <source>
        <dbReference type="PROSITE" id="PS51464"/>
    </source>
</evidence>
<dbReference type="Gene3D" id="1.10.10.10">
    <property type="entry name" value="Winged helix-like DNA-binding domain superfamily/Winged helix DNA-binding domain"/>
    <property type="match status" value="1"/>
</dbReference>
<protein>
    <submittedName>
        <fullName evidence="6">Transcriptional regulator, RpiR family</fullName>
    </submittedName>
</protein>
<dbReference type="GO" id="GO:1901135">
    <property type="term" value="P:carbohydrate derivative metabolic process"/>
    <property type="evidence" value="ECO:0007669"/>
    <property type="project" value="InterPro"/>
</dbReference>
<keyword evidence="2" id="KW-0238">DNA-binding</keyword>
<dbReference type="PROSITE" id="PS51071">
    <property type="entry name" value="HTH_RPIR"/>
    <property type="match status" value="1"/>
</dbReference>
<dbReference type="PANTHER" id="PTHR30514">
    <property type="entry name" value="GLUCOKINASE"/>
    <property type="match status" value="1"/>
</dbReference>
<dbReference type="GO" id="GO:0003677">
    <property type="term" value="F:DNA binding"/>
    <property type="evidence" value="ECO:0007669"/>
    <property type="project" value="UniProtKB-KW"/>
</dbReference>
<dbReference type="GO" id="GO:0097367">
    <property type="term" value="F:carbohydrate derivative binding"/>
    <property type="evidence" value="ECO:0007669"/>
    <property type="project" value="InterPro"/>
</dbReference>
<sequence length="303" mass="32539">MPDPRPVGITRLPAGAVVAERIAAAYPSLSDALKAFADFVLAEPMQVARLSINETVANSGVSVATANRFARTIGFAGYAQFRAELIRGFEPVFAPVERLKQKLSEASSVRDILVASLQEDIRNLQATIHNLDAERCEQAVEMIVAARRIFVIGFDTAGNLAGLLANGLELAGCDVRVVENAGGSAGASRRLFRFDASDLAIAIAFPRYLRDTVELTQYIRSRGIRVLSITDNQNSPIAGLSDLTLYVHTSRQFSSTSDTATLALLEALTAGVASRSPGSAELAEEFSAFAYPWLTPPRHGSNR</sequence>
<dbReference type="PROSITE" id="PS51464">
    <property type="entry name" value="SIS"/>
    <property type="match status" value="1"/>
</dbReference>
<keyword evidence="7" id="KW-1185">Reference proteome</keyword>
<dbReference type="CDD" id="cd05013">
    <property type="entry name" value="SIS_RpiR"/>
    <property type="match status" value="1"/>
</dbReference>
<dbReference type="InterPro" id="IPR035472">
    <property type="entry name" value="RpiR-like_SIS"/>
</dbReference>
<gene>
    <name evidence="6" type="ORF">SAMN05216548_101579</name>
</gene>
<name>A0A1H9B0L6_9HYPH</name>
<dbReference type="Pfam" id="PF01380">
    <property type="entry name" value="SIS"/>
    <property type="match status" value="1"/>
</dbReference>
<dbReference type="OrthoDB" id="9814005at2"/>
<feature type="domain" description="SIS" evidence="5">
    <location>
        <begin position="139"/>
        <end position="278"/>
    </location>
</feature>
<organism evidence="6 7">
    <name type="scientific">Faunimonas pinastri</name>
    <dbReference type="NCBI Taxonomy" id="1855383"/>
    <lineage>
        <taxon>Bacteria</taxon>
        <taxon>Pseudomonadati</taxon>
        <taxon>Pseudomonadota</taxon>
        <taxon>Alphaproteobacteria</taxon>
        <taxon>Hyphomicrobiales</taxon>
        <taxon>Afifellaceae</taxon>
        <taxon>Faunimonas</taxon>
    </lineage>
</organism>
<evidence type="ECO:0000313" key="6">
    <source>
        <dbReference type="EMBL" id="SEP82580.1"/>
    </source>
</evidence>
<dbReference type="InterPro" id="IPR047640">
    <property type="entry name" value="RpiR-like"/>
</dbReference>
<dbReference type="RefSeq" id="WP_092495041.1">
    <property type="nucleotide sequence ID" value="NZ_FOFG01000001.1"/>
</dbReference>
<dbReference type="InterPro" id="IPR001347">
    <property type="entry name" value="SIS_dom"/>
</dbReference>
<keyword evidence="3" id="KW-0804">Transcription</keyword>
<evidence type="ECO:0000313" key="7">
    <source>
        <dbReference type="Proteomes" id="UP000199647"/>
    </source>
</evidence>
<feature type="domain" description="HTH rpiR-type" evidence="4">
    <location>
        <begin position="16"/>
        <end position="92"/>
    </location>
</feature>
<reference evidence="6 7" key="1">
    <citation type="submission" date="2016-10" db="EMBL/GenBank/DDBJ databases">
        <authorList>
            <person name="de Groot N.N."/>
        </authorList>
    </citation>
    <scope>NUCLEOTIDE SEQUENCE [LARGE SCALE GENOMIC DNA]</scope>
    <source>
        <strain evidence="6 7">A52C2</strain>
    </source>
</reference>
<evidence type="ECO:0000256" key="3">
    <source>
        <dbReference type="ARBA" id="ARBA00023163"/>
    </source>
</evidence>
<dbReference type="InterPro" id="IPR000281">
    <property type="entry name" value="HTH_RpiR"/>
</dbReference>
<dbReference type="STRING" id="1855383.SAMN05216548_101579"/>
<dbReference type="AlphaFoldDB" id="A0A1H9B0L6"/>
<dbReference type="Pfam" id="PF01418">
    <property type="entry name" value="HTH_6"/>
    <property type="match status" value="1"/>
</dbReference>